<evidence type="ECO:0000313" key="3">
    <source>
        <dbReference type="Proteomes" id="UP000243579"/>
    </source>
</evidence>
<dbReference type="GO" id="GO:0030983">
    <property type="term" value="F:mismatched DNA binding"/>
    <property type="evidence" value="ECO:0007669"/>
    <property type="project" value="InterPro"/>
</dbReference>
<reference evidence="2 3" key="1">
    <citation type="journal article" date="2014" name="Genome Biol. Evol.">
        <title>The secreted proteins of Achlya hypogyna and Thraustotheca clavata identify the ancestral oomycete secretome and reveal gene acquisitions by horizontal gene transfer.</title>
        <authorList>
            <person name="Misner I."/>
            <person name="Blouin N."/>
            <person name="Leonard G."/>
            <person name="Richards T.A."/>
            <person name="Lane C.E."/>
        </authorList>
    </citation>
    <scope>NUCLEOTIDE SEQUENCE [LARGE SCALE GENOMIC DNA]</scope>
    <source>
        <strain evidence="2 3">ATCC 48635</strain>
    </source>
</reference>
<keyword evidence="3" id="KW-1185">Reference proteome</keyword>
<protein>
    <submittedName>
        <fullName evidence="2">MutS-like protein</fullName>
    </submittedName>
</protein>
<dbReference type="InterPro" id="IPR036187">
    <property type="entry name" value="DNA_mismatch_repair_MutS_sf"/>
</dbReference>
<dbReference type="STRING" id="1202772.A0A1V9Y5B2"/>
<dbReference type="InterPro" id="IPR007861">
    <property type="entry name" value="DNA_mismatch_repair_MutS_clamp"/>
</dbReference>
<dbReference type="Pfam" id="PF05190">
    <property type="entry name" value="MutS_IV"/>
    <property type="match status" value="1"/>
</dbReference>
<sequence>MIALFLNNASLYFDTLEILPDFVDLDKMLTQLVMIPKVVTLQTSQQSVVNVVALKSTLEILPRLHGCLSSALTLMDEPMELLETMIESLECDEFRVIQEAVDRVIDPNSQWNRSVRHMKIQGSFAVKAGIEAKLDLARALYLSLIDGINNHVEEYQEQFHLSIKLHFSVSRGYHLLVQSSGTQDIPSIFEQRVKFSKSVACTTKDISSLNLRSKECLNEIYQLSYGVVHQLLDEIRPFVRRLYAMVESISMLDMILRCYLINYDK</sequence>
<dbReference type="GO" id="GO:0006298">
    <property type="term" value="P:mismatch repair"/>
    <property type="evidence" value="ECO:0007669"/>
    <property type="project" value="InterPro"/>
</dbReference>
<name>A0A1V9Y5B2_ACHHY</name>
<comment type="caution">
    <text evidence="2">The sequence shown here is derived from an EMBL/GenBank/DDBJ whole genome shotgun (WGS) entry which is preliminary data.</text>
</comment>
<evidence type="ECO:0000259" key="1">
    <source>
        <dbReference type="Pfam" id="PF05190"/>
    </source>
</evidence>
<accession>A0A1V9Y5B2</accession>
<evidence type="ECO:0000313" key="2">
    <source>
        <dbReference type="EMBL" id="OQR80912.1"/>
    </source>
</evidence>
<dbReference type="GO" id="GO:0005524">
    <property type="term" value="F:ATP binding"/>
    <property type="evidence" value="ECO:0007669"/>
    <property type="project" value="InterPro"/>
</dbReference>
<gene>
    <name evidence="2" type="ORF">ACHHYP_17053</name>
</gene>
<feature type="domain" description="DNA mismatch repair protein MutS clamp" evidence="1">
    <location>
        <begin position="129"/>
        <end position="216"/>
    </location>
</feature>
<dbReference type="OrthoDB" id="276261at2759"/>
<dbReference type="Proteomes" id="UP000243579">
    <property type="component" value="Unassembled WGS sequence"/>
</dbReference>
<dbReference type="Gene3D" id="1.10.1420.10">
    <property type="match status" value="1"/>
</dbReference>
<dbReference type="EMBL" id="JNBR01002859">
    <property type="protein sequence ID" value="OQR80912.1"/>
    <property type="molecule type" value="Genomic_DNA"/>
</dbReference>
<dbReference type="SUPFAM" id="SSF48334">
    <property type="entry name" value="DNA repair protein MutS, domain III"/>
    <property type="match status" value="1"/>
</dbReference>
<organism evidence="2 3">
    <name type="scientific">Achlya hypogyna</name>
    <name type="common">Oomycete</name>
    <name type="synonym">Protoachlya hypogyna</name>
    <dbReference type="NCBI Taxonomy" id="1202772"/>
    <lineage>
        <taxon>Eukaryota</taxon>
        <taxon>Sar</taxon>
        <taxon>Stramenopiles</taxon>
        <taxon>Oomycota</taxon>
        <taxon>Saprolegniomycetes</taxon>
        <taxon>Saprolegniales</taxon>
        <taxon>Achlyaceae</taxon>
        <taxon>Achlya</taxon>
    </lineage>
</organism>
<dbReference type="AlphaFoldDB" id="A0A1V9Y5B2"/>
<proteinExistence type="predicted"/>